<evidence type="ECO:0000313" key="1">
    <source>
        <dbReference type="EMBL" id="KDR14649.1"/>
    </source>
</evidence>
<dbReference type="InParanoid" id="A0A067QWU3"/>
<proteinExistence type="predicted"/>
<protein>
    <submittedName>
        <fullName evidence="1">Uncharacterized protein</fullName>
    </submittedName>
</protein>
<sequence length="87" mass="9787">MAAGRLHNTPNKISKRLTSNKQNLCYLPMATQRTSNLRRYVFIAGKRYTLRGQPSLQLLIHGIAEKEKPVAATASSQTNVMDVNFQQ</sequence>
<dbReference type="AlphaFoldDB" id="A0A067QWU3"/>
<keyword evidence="2" id="KW-1185">Reference proteome</keyword>
<accession>A0A067QWU3</accession>
<organism evidence="1 2">
    <name type="scientific">Zootermopsis nevadensis</name>
    <name type="common">Dampwood termite</name>
    <dbReference type="NCBI Taxonomy" id="136037"/>
    <lineage>
        <taxon>Eukaryota</taxon>
        <taxon>Metazoa</taxon>
        <taxon>Ecdysozoa</taxon>
        <taxon>Arthropoda</taxon>
        <taxon>Hexapoda</taxon>
        <taxon>Insecta</taxon>
        <taxon>Pterygota</taxon>
        <taxon>Neoptera</taxon>
        <taxon>Polyneoptera</taxon>
        <taxon>Dictyoptera</taxon>
        <taxon>Blattodea</taxon>
        <taxon>Blattoidea</taxon>
        <taxon>Termitoidae</taxon>
        <taxon>Termopsidae</taxon>
        <taxon>Zootermopsis</taxon>
    </lineage>
</organism>
<gene>
    <name evidence="1" type="ORF">L798_10756</name>
</gene>
<reference evidence="1 2" key="1">
    <citation type="journal article" date="2014" name="Nat. Commun.">
        <title>Molecular traces of alternative social organization in a termite genome.</title>
        <authorList>
            <person name="Terrapon N."/>
            <person name="Li C."/>
            <person name="Robertson H.M."/>
            <person name="Ji L."/>
            <person name="Meng X."/>
            <person name="Booth W."/>
            <person name="Chen Z."/>
            <person name="Childers C.P."/>
            <person name="Glastad K.M."/>
            <person name="Gokhale K."/>
            <person name="Gowin J."/>
            <person name="Gronenberg W."/>
            <person name="Hermansen R.A."/>
            <person name="Hu H."/>
            <person name="Hunt B.G."/>
            <person name="Huylmans A.K."/>
            <person name="Khalil S.M."/>
            <person name="Mitchell R.D."/>
            <person name="Munoz-Torres M.C."/>
            <person name="Mustard J.A."/>
            <person name="Pan H."/>
            <person name="Reese J.T."/>
            <person name="Scharf M.E."/>
            <person name="Sun F."/>
            <person name="Vogel H."/>
            <person name="Xiao J."/>
            <person name="Yang W."/>
            <person name="Yang Z."/>
            <person name="Yang Z."/>
            <person name="Zhou J."/>
            <person name="Zhu J."/>
            <person name="Brent C.S."/>
            <person name="Elsik C.G."/>
            <person name="Goodisman M.A."/>
            <person name="Liberles D.A."/>
            <person name="Roe R.M."/>
            <person name="Vargo E.L."/>
            <person name="Vilcinskas A."/>
            <person name="Wang J."/>
            <person name="Bornberg-Bauer E."/>
            <person name="Korb J."/>
            <person name="Zhang G."/>
            <person name="Liebig J."/>
        </authorList>
    </citation>
    <scope>NUCLEOTIDE SEQUENCE [LARGE SCALE GENOMIC DNA]</scope>
    <source>
        <tissue evidence="1">Whole organism</tissue>
    </source>
</reference>
<name>A0A067QWU3_ZOONE</name>
<dbReference type="Proteomes" id="UP000027135">
    <property type="component" value="Unassembled WGS sequence"/>
</dbReference>
<evidence type="ECO:0000313" key="2">
    <source>
        <dbReference type="Proteomes" id="UP000027135"/>
    </source>
</evidence>
<dbReference type="EMBL" id="KK852869">
    <property type="protein sequence ID" value="KDR14649.1"/>
    <property type="molecule type" value="Genomic_DNA"/>
</dbReference>